<evidence type="ECO:0000259" key="1">
    <source>
        <dbReference type="Pfam" id="PF12697"/>
    </source>
</evidence>
<sequence length="290" mass="32847">MNFGERTITFSCNGNWLYGVLSLPESSVSRGVVIVVGGPQYRVGSHRQFTLLARHLAAHGVPVLRFDYRGMGDSEGDVRTFEDLDDDLRSAIDGFLNEVPSVNEVVIWGLCDAASAALFYSHQDKRVTGLVLLNPWVRTDEGAAKVYLKHYYVARLFEPRLWSKILQGRFNYSEAAQSFLKTIGTVLKRKKSTVAVPNREGSKSCDRTPLPQRMFTGLSCFEGRLLLITSGNDLTAQEFLDMVRGSPEWQQLLASPRVSRLDLPEATHTFSRREWRDQVAAWTKDWIRSW</sequence>
<dbReference type="Pfam" id="PF12697">
    <property type="entry name" value="Abhydrolase_6"/>
    <property type="match status" value="1"/>
</dbReference>
<evidence type="ECO:0000313" key="3">
    <source>
        <dbReference type="Proteomes" id="UP000012179"/>
    </source>
</evidence>
<dbReference type="GO" id="GO:0052689">
    <property type="term" value="F:carboxylic ester hydrolase activity"/>
    <property type="evidence" value="ECO:0007669"/>
    <property type="project" value="TreeGrafter"/>
</dbReference>
<name>A0A1W6SL68_9PROT</name>
<dbReference type="KEGG" id="nlc:EBAPG3_001330"/>
<accession>A0A1W6SL68</accession>
<dbReference type="PANTHER" id="PTHR43265:SF1">
    <property type="entry name" value="ESTERASE ESTD"/>
    <property type="match status" value="1"/>
</dbReference>
<dbReference type="InterPro" id="IPR017531">
    <property type="entry name" value="Hydrolase-1_PEP"/>
</dbReference>
<feature type="domain" description="AB hydrolase-1" evidence="1">
    <location>
        <begin position="33"/>
        <end position="281"/>
    </location>
</feature>
<dbReference type="SUPFAM" id="SSF53474">
    <property type="entry name" value="alpha/beta-Hydrolases"/>
    <property type="match status" value="1"/>
</dbReference>
<reference evidence="2 3" key="1">
    <citation type="journal article" date="2015" name="Int. J. Syst. Evol. Microbiol.">
        <title>Nitrosospira lacus sp. nov., a psychrotolerant, ammonia-oxidizing bacterium from sandy lake sediment.</title>
        <authorList>
            <person name="Urakawa H."/>
            <person name="Garcia J.C."/>
            <person name="Nielsen J.L."/>
            <person name="Le V.Q."/>
            <person name="Kozlowski J.A."/>
            <person name="Stein L.Y."/>
            <person name="Lim C.K."/>
            <person name="Pommerening-Roser A."/>
            <person name="Martens-Habbena W."/>
            <person name="Stahl D.A."/>
            <person name="Klotz M.G."/>
        </authorList>
    </citation>
    <scope>NUCLEOTIDE SEQUENCE [LARGE SCALE GENOMIC DNA]</scope>
    <source>
        <strain evidence="2 3">APG3</strain>
    </source>
</reference>
<keyword evidence="2" id="KW-0378">Hydrolase</keyword>
<dbReference type="NCBIfam" id="TIGR03100">
    <property type="entry name" value="hydr1_PEP"/>
    <property type="match status" value="1"/>
</dbReference>
<dbReference type="InterPro" id="IPR000073">
    <property type="entry name" value="AB_hydrolase_1"/>
</dbReference>
<organism evidence="2 3">
    <name type="scientific">Nitrosospira lacus</name>
    <dbReference type="NCBI Taxonomy" id="1288494"/>
    <lineage>
        <taxon>Bacteria</taxon>
        <taxon>Pseudomonadati</taxon>
        <taxon>Pseudomonadota</taxon>
        <taxon>Betaproteobacteria</taxon>
        <taxon>Nitrosomonadales</taxon>
        <taxon>Nitrosomonadaceae</taxon>
        <taxon>Nitrosospira</taxon>
    </lineage>
</organism>
<dbReference type="Proteomes" id="UP000012179">
    <property type="component" value="Chromosome"/>
</dbReference>
<protein>
    <submittedName>
        <fullName evidence="2">Hydrolase 1, exosortase A system-associated</fullName>
    </submittedName>
</protein>
<dbReference type="InterPro" id="IPR053145">
    <property type="entry name" value="AB_hydrolase_Est10"/>
</dbReference>
<dbReference type="PANTHER" id="PTHR43265">
    <property type="entry name" value="ESTERASE ESTD"/>
    <property type="match status" value="1"/>
</dbReference>
<dbReference type="Gene3D" id="3.40.50.1820">
    <property type="entry name" value="alpha/beta hydrolase"/>
    <property type="match status" value="1"/>
</dbReference>
<dbReference type="RefSeq" id="WP_040853162.1">
    <property type="nucleotide sequence ID" value="NZ_CP021106.3"/>
</dbReference>
<dbReference type="OrthoDB" id="5379975at2"/>
<dbReference type="EMBL" id="CP021106">
    <property type="protein sequence ID" value="ARO86534.1"/>
    <property type="molecule type" value="Genomic_DNA"/>
</dbReference>
<dbReference type="InterPro" id="IPR029058">
    <property type="entry name" value="AB_hydrolase_fold"/>
</dbReference>
<gene>
    <name evidence="2" type="ORF">EBAPG3_001330</name>
</gene>
<dbReference type="AlphaFoldDB" id="A0A1W6SL68"/>
<proteinExistence type="predicted"/>
<keyword evidence="3" id="KW-1185">Reference proteome</keyword>
<evidence type="ECO:0000313" key="2">
    <source>
        <dbReference type="EMBL" id="ARO86534.1"/>
    </source>
</evidence>